<feature type="region of interest" description="Disordered" evidence="3">
    <location>
        <begin position="1"/>
        <end position="46"/>
    </location>
</feature>
<organism evidence="6 7">
    <name type="scientific">Prorocentrum cordatum</name>
    <dbReference type="NCBI Taxonomy" id="2364126"/>
    <lineage>
        <taxon>Eukaryota</taxon>
        <taxon>Sar</taxon>
        <taxon>Alveolata</taxon>
        <taxon>Dinophyceae</taxon>
        <taxon>Prorocentrales</taxon>
        <taxon>Prorocentraceae</taxon>
        <taxon>Prorocentrum</taxon>
    </lineage>
</organism>
<keyword evidence="7" id="KW-1185">Reference proteome</keyword>
<feature type="region of interest" description="Disordered" evidence="3">
    <location>
        <begin position="471"/>
        <end position="490"/>
    </location>
</feature>
<feature type="compositionally biased region" description="Basic residues" evidence="3">
    <location>
        <begin position="1"/>
        <end position="13"/>
    </location>
</feature>
<sequence>MWRTGGSRKRKSWRPPACAPGEGDPHDGDRGNRASAPPPAGPHGDPEEQCCCLPPRACWDGSACGVCPGALTVWRSARGPRGDMLLLGLLECPRLTALVLHGLGIELGEAVPMAQSGSRVVESLRCAVRGATRWGAWSPAAAWILCPWLEAVASLLSLAPDSLWWVVAFVNAGALSLWADWALLRRILVRRPFPWSEVPELLASIVLVGLVVIGIALVLAADALGVPAGSHLAGALLRIACARHALRGCTLPARLLVEAAQRDGGWQRAGLRAAAGCACALSLALCSLSSNLRFDLCTILLMLGPGALWWTKLSESVLSDVGAYVQPMKIDRARLLDSSVEALSSLPPAELRRGIPAVAFVDSGRASRRRSPELAEDGIDAGGMGRDWLNRFIVEAFDPANGLVDTATVNGRAYARLKKGASVARLEAVGKAVGLALRAGQPLGVDLCAPLAHLLAHRRLPQALESVHAGLGGAAAPGPPGGAPPSGRRSAGWERLQLRLAARGRAVRRLKAAAEQVLLGFSREWLIWASPEEHAYWSRCLSEDLPASDRAGLVEAAGAVTVDDAPVTLENLPEHMARRALDELLLDVREETLALWRGLHSIPHVKVPRLAREARSSKRLRQCVEDEEEARLRKRLRTADAGQASASTPPRAPLPVGAATAGPAAPAPAAAHGDLGPSGDAGAPAAAPWASAPPPSSSAAAAPLLRRAARASAAGPHAFAPGSAPDGLGSLGELGEQAATPWAATLPPSGLGAPPSSSCSSSPCATFTHRSGATCRRGCARRSRRWRAAREPTGQAAAPRFRA</sequence>
<accession>A0ABN9SJ90</accession>
<feature type="transmembrane region" description="Helical" evidence="4">
    <location>
        <begin position="162"/>
        <end position="181"/>
    </location>
</feature>
<comment type="caution">
    <text evidence="2">Lacks conserved residue(s) required for the propagation of feature annotation.</text>
</comment>
<keyword evidence="1 2" id="KW-0833">Ubl conjugation pathway</keyword>
<feature type="region of interest" description="Disordered" evidence="3">
    <location>
        <begin position="743"/>
        <end position="803"/>
    </location>
</feature>
<dbReference type="Gene3D" id="3.90.1750.10">
    <property type="entry name" value="Hect, E3 ligase catalytic domains"/>
    <property type="match status" value="1"/>
</dbReference>
<gene>
    <name evidence="6" type="ORF">PCOR1329_LOCUS30033</name>
</gene>
<reference evidence="6" key="1">
    <citation type="submission" date="2023-10" db="EMBL/GenBank/DDBJ databases">
        <authorList>
            <person name="Chen Y."/>
            <person name="Shah S."/>
            <person name="Dougan E. K."/>
            <person name="Thang M."/>
            <person name="Chan C."/>
        </authorList>
    </citation>
    <scope>NUCLEOTIDE SEQUENCE [LARGE SCALE GENOMIC DNA]</scope>
</reference>
<feature type="compositionally biased region" description="Low complexity" evidence="3">
    <location>
        <begin position="743"/>
        <end position="777"/>
    </location>
</feature>
<keyword evidence="4" id="KW-0812">Transmembrane</keyword>
<dbReference type="EMBL" id="CAUYUJ010011447">
    <property type="protein sequence ID" value="CAK0831776.1"/>
    <property type="molecule type" value="Genomic_DNA"/>
</dbReference>
<dbReference type="SUPFAM" id="SSF56204">
    <property type="entry name" value="Hect, E3 ligase catalytic domain"/>
    <property type="match status" value="1"/>
</dbReference>
<feature type="transmembrane region" description="Helical" evidence="4">
    <location>
        <begin position="201"/>
        <end position="221"/>
    </location>
</feature>
<feature type="region of interest" description="Disordered" evidence="3">
    <location>
        <begin position="636"/>
        <end position="700"/>
    </location>
</feature>
<dbReference type="PROSITE" id="PS50237">
    <property type="entry name" value="HECT"/>
    <property type="match status" value="1"/>
</dbReference>
<keyword evidence="4" id="KW-0472">Membrane</keyword>
<dbReference type="Proteomes" id="UP001189429">
    <property type="component" value="Unassembled WGS sequence"/>
</dbReference>
<evidence type="ECO:0000259" key="5">
    <source>
        <dbReference type="PROSITE" id="PS50237"/>
    </source>
</evidence>
<feature type="transmembrane region" description="Helical" evidence="4">
    <location>
        <begin position="134"/>
        <end position="156"/>
    </location>
</feature>
<feature type="compositionally biased region" description="Low complexity" evidence="3">
    <location>
        <begin position="654"/>
        <end position="690"/>
    </location>
</feature>
<dbReference type="InterPro" id="IPR035983">
    <property type="entry name" value="Hect_E3_ubiquitin_ligase"/>
</dbReference>
<feature type="compositionally biased region" description="Basic residues" evidence="3">
    <location>
        <begin position="778"/>
        <end position="787"/>
    </location>
</feature>
<evidence type="ECO:0000256" key="3">
    <source>
        <dbReference type="SAM" id="MobiDB-lite"/>
    </source>
</evidence>
<feature type="domain" description="HECT" evidence="5">
    <location>
        <begin position="347"/>
        <end position="437"/>
    </location>
</feature>
<protein>
    <recommendedName>
        <fullName evidence="5">HECT domain-containing protein</fullName>
    </recommendedName>
</protein>
<evidence type="ECO:0000313" key="7">
    <source>
        <dbReference type="Proteomes" id="UP001189429"/>
    </source>
</evidence>
<name>A0ABN9SJ90_9DINO</name>
<dbReference type="InterPro" id="IPR000569">
    <property type="entry name" value="HECT_dom"/>
</dbReference>
<feature type="compositionally biased region" description="Basic and acidic residues" evidence="3">
    <location>
        <begin position="23"/>
        <end position="32"/>
    </location>
</feature>
<evidence type="ECO:0000256" key="4">
    <source>
        <dbReference type="SAM" id="Phobius"/>
    </source>
</evidence>
<proteinExistence type="predicted"/>
<evidence type="ECO:0000256" key="2">
    <source>
        <dbReference type="PROSITE-ProRule" id="PRU00104"/>
    </source>
</evidence>
<keyword evidence="4" id="KW-1133">Transmembrane helix</keyword>
<evidence type="ECO:0000256" key="1">
    <source>
        <dbReference type="ARBA" id="ARBA00022786"/>
    </source>
</evidence>
<evidence type="ECO:0000313" key="6">
    <source>
        <dbReference type="EMBL" id="CAK0831776.1"/>
    </source>
</evidence>
<comment type="caution">
    <text evidence="6">The sequence shown here is derived from an EMBL/GenBank/DDBJ whole genome shotgun (WGS) entry which is preliminary data.</text>
</comment>